<organism evidence="1 2">
    <name type="scientific">Elysia crispata</name>
    <name type="common">lettuce slug</name>
    <dbReference type="NCBI Taxonomy" id="231223"/>
    <lineage>
        <taxon>Eukaryota</taxon>
        <taxon>Metazoa</taxon>
        <taxon>Spiralia</taxon>
        <taxon>Lophotrochozoa</taxon>
        <taxon>Mollusca</taxon>
        <taxon>Gastropoda</taxon>
        <taxon>Heterobranchia</taxon>
        <taxon>Euthyneura</taxon>
        <taxon>Panpulmonata</taxon>
        <taxon>Sacoglossa</taxon>
        <taxon>Placobranchoidea</taxon>
        <taxon>Plakobranchidae</taxon>
        <taxon>Elysia</taxon>
    </lineage>
</organism>
<dbReference type="PANTHER" id="PTHR10974:SF1">
    <property type="entry name" value="FI08016P-RELATED"/>
    <property type="match status" value="1"/>
</dbReference>
<dbReference type="Gene3D" id="3.40.720.10">
    <property type="entry name" value="Alkaline Phosphatase, subunit A"/>
    <property type="match status" value="1"/>
</dbReference>
<dbReference type="AlphaFoldDB" id="A0AAE1CWR1"/>
<reference evidence="1" key="1">
    <citation type="journal article" date="2023" name="G3 (Bethesda)">
        <title>A reference genome for the long-term kleptoplast-retaining sea slug Elysia crispata morphotype clarki.</title>
        <authorList>
            <person name="Eastman K.E."/>
            <person name="Pendleton A.L."/>
            <person name="Shaikh M.A."/>
            <person name="Suttiyut T."/>
            <person name="Ogas R."/>
            <person name="Tomko P."/>
            <person name="Gavelis G."/>
            <person name="Widhalm J.R."/>
            <person name="Wisecaver J.H."/>
        </authorList>
    </citation>
    <scope>NUCLEOTIDE SEQUENCE</scope>
    <source>
        <strain evidence="1">ECLA1</strain>
    </source>
</reference>
<sequence>MKIIRCKFLLLIIVVSLITVTYLHFNICSRQTTSLTERKVLNWLKHVPYGKVLRYNYNTRAVASLWSTKKCQLEGIDPFHPGIVKSVVHKAPTLRCDQNFLPEITSVENRQLKVDIKLHGVTKIANFSHCRYRNITGVHEDDQKITFFPWSESFNTSISLGEDPEFFQVKCYGDSSEQIVISKSFFSLVPKRPHLDKLYDVKLSKRQVKYQPTETLNIVIVGVDGLSRHQFMRTMPKTYQYLTDVLGTFDFTMQGQHGDNTFSNFLPLLSGNLESDVKKWWDPSQPQDEFDFIFDDFEKAGYRTMYSEDNPLYSGFYWGDRFFVNPLTSYWNRPLHIAMVLENGFITRNGSCLGPRTISEFQLDYVLDFLGTFPDKPVFAISFFDAITHYETGSAGVIDDHLLDFYKSLASRGHLDKSLVILLSDHGPRWGNVRQSPNGRMESRNPLLFLTFPLWFLQKYPDVAQNLKSNTKRLTSYMDAHQMLLDILYFKSRVQAPLQRSKKGISLFEKIPYRSCDETFISQHQCFCKRWIEIPVDLSSQIALEVSNVLLQEVKSRSDKDKCVEFSLSHIISVNLLTEQNVNLQEQANQSGKKLYQVRLSTRPGLAIYEGKVHYDSIHRNHKVEEDIDRLNLFLGEVECLPTRRQVYCYCKNNPRKKGQ</sequence>
<dbReference type="CDD" id="cd16021">
    <property type="entry name" value="ALP_like"/>
    <property type="match status" value="1"/>
</dbReference>
<name>A0AAE1CWR1_9GAST</name>
<dbReference type="InterPro" id="IPR017850">
    <property type="entry name" value="Alkaline_phosphatase_core_sf"/>
</dbReference>
<dbReference type="Pfam" id="PF02995">
    <property type="entry name" value="DUF229"/>
    <property type="match status" value="1"/>
</dbReference>
<evidence type="ECO:0000313" key="2">
    <source>
        <dbReference type="Proteomes" id="UP001283361"/>
    </source>
</evidence>
<dbReference type="PANTHER" id="PTHR10974">
    <property type="entry name" value="FI08016P-RELATED"/>
    <property type="match status" value="1"/>
</dbReference>
<proteinExistence type="predicted"/>
<evidence type="ECO:0000313" key="1">
    <source>
        <dbReference type="EMBL" id="KAK3741375.1"/>
    </source>
</evidence>
<dbReference type="SUPFAM" id="SSF53649">
    <property type="entry name" value="Alkaline phosphatase-like"/>
    <property type="match status" value="1"/>
</dbReference>
<dbReference type="InterPro" id="IPR004245">
    <property type="entry name" value="DUF229"/>
</dbReference>
<keyword evidence="2" id="KW-1185">Reference proteome</keyword>
<dbReference type="FunFam" id="3.40.720.10:FF:000017">
    <property type="entry name" value="Predicted protein"/>
    <property type="match status" value="1"/>
</dbReference>
<comment type="caution">
    <text evidence="1">The sequence shown here is derived from an EMBL/GenBank/DDBJ whole genome shotgun (WGS) entry which is preliminary data.</text>
</comment>
<dbReference type="GO" id="GO:0005615">
    <property type="term" value="C:extracellular space"/>
    <property type="evidence" value="ECO:0007669"/>
    <property type="project" value="TreeGrafter"/>
</dbReference>
<protein>
    <submittedName>
        <fullName evidence="1">Uncharacterized protein</fullName>
    </submittedName>
</protein>
<dbReference type="EMBL" id="JAWDGP010006429">
    <property type="protein sequence ID" value="KAK3741375.1"/>
    <property type="molecule type" value="Genomic_DNA"/>
</dbReference>
<dbReference type="Proteomes" id="UP001283361">
    <property type="component" value="Unassembled WGS sequence"/>
</dbReference>
<accession>A0AAE1CWR1</accession>
<gene>
    <name evidence="1" type="ORF">RRG08_034420</name>
</gene>